<dbReference type="Pfam" id="PF12537">
    <property type="entry name" value="GPHR_N"/>
    <property type="match status" value="1"/>
</dbReference>
<dbReference type="PANTHER" id="PTHR15948">
    <property type="entry name" value="G-PROTEIN COUPLED RECEPTOR 89-RELATED"/>
    <property type="match status" value="1"/>
</dbReference>
<sequence length="545" mass="60426">MFLSEKCDKLACSTASHTGSIWSLVLSLIPFIVTFFGLGSLLLYKLFPLISQKTGESLFTVSLPTSPRDSPLLSSRHRSTTSQQKRPNQCRLDALTFATTISLAAVLAELILCEISNALDPVARAYAFKSIIPSLLFSLVFLIPFLEIQSIISASGWSFKNSDSDKTPRVALLLQIFGFSLWLIGFWWLGKGTHIFMISSKSGHGLTAACLERVGIIGIALMALMSGFAAVSAVWHTFGVKTRIVSEADISRKQADLDAINELFVDKQNQLRSLQRKTKDMPTEDYLKKYLGNIRGNSDTQEIQSIEKEISALSYMASSLSSSKVLLQNRLAYSRRASSRLGKTVIMPASFGFSIYCIFRILSTILTNIRILVFSYPSMAAHNSPNTDPINRILSLMAKHIDPTLNRLAWSRQISILLSGFILLASFNSVLTTFHMLTKLSPSLLHQAQANQALLIAQISATYVISSALLLRSNLPNEMKSIVNEALGSPLDPVFVERWFDTWFLLATAGTALGIWTSRRIYGQGVRSWDDAEFEDDLELGQKRL</sequence>
<keyword evidence="3 6" id="KW-1133">Transmembrane helix</keyword>
<evidence type="ECO:0000256" key="6">
    <source>
        <dbReference type="SAM" id="Phobius"/>
    </source>
</evidence>
<feature type="transmembrane region" description="Helical" evidence="6">
    <location>
        <begin position="170"/>
        <end position="189"/>
    </location>
</feature>
<keyword evidence="9" id="KW-0675">Receptor</keyword>
<feature type="transmembrane region" description="Helical" evidence="6">
    <location>
        <begin position="345"/>
        <end position="369"/>
    </location>
</feature>
<comment type="subcellular location">
    <subcellularLocation>
        <location evidence="1">Membrane</location>
        <topology evidence="1">Multi-pass membrane protein</topology>
    </subcellularLocation>
</comment>
<evidence type="ECO:0000256" key="4">
    <source>
        <dbReference type="ARBA" id="ARBA00023136"/>
    </source>
</evidence>
<evidence type="ECO:0000259" key="7">
    <source>
        <dbReference type="Pfam" id="PF12430"/>
    </source>
</evidence>
<feature type="domain" description="Abscisic acid G-protein coupled receptor-like" evidence="7">
    <location>
        <begin position="336"/>
        <end position="520"/>
    </location>
</feature>
<feature type="transmembrane region" description="Helical" evidence="6">
    <location>
        <begin position="414"/>
        <end position="438"/>
    </location>
</feature>
<evidence type="ECO:0000256" key="3">
    <source>
        <dbReference type="ARBA" id="ARBA00022989"/>
    </source>
</evidence>
<dbReference type="InterPro" id="IPR015672">
    <property type="entry name" value="GPHR/GTG"/>
</dbReference>
<dbReference type="EMBL" id="JNVN01000606">
    <property type="protein sequence ID" value="KHJ34949.1"/>
    <property type="molecule type" value="Genomic_DNA"/>
</dbReference>
<feature type="transmembrane region" description="Helical" evidence="6">
    <location>
        <begin position="450"/>
        <end position="471"/>
    </location>
</feature>
<proteinExistence type="predicted"/>
<evidence type="ECO:0000256" key="1">
    <source>
        <dbReference type="ARBA" id="ARBA00004141"/>
    </source>
</evidence>
<reference evidence="9 10" key="1">
    <citation type="journal article" date="2014" name="BMC Genomics">
        <title>Adaptive genomic structural variation in the grape powdery mildew pathogen, Erysiphe necator.</title>
        <authorList>
            <person name="Jones L."/>
            <person name="Riaz S."/>
            <person name="Morales-Cruz A."/>
            <person name="Amrine K.C."/>
            <person name="McGuire B."/>
            <person name="Gubler W.D."/>
            <person name="Walker M.A."/>
            <person name="Cantu D."/>
        </authorList>
    </citation>
    <scope>NUCLEOTIDE SEQUENCE [LARGE SCALE GENOMIC DNA]</scope>
    <source>
        <strain evidence="10">c</strain>
    </source>
</reference>
<feature type="transmembrane region" description="Helical" evidence="6">
    <location>
        <begin position="92"/>
        <end position="111"/>
    </location>
</feature>
<dbReference type="GO" id="GO:0016020">
    <property type="term" value="C:membrane"/>
    <property type="evidence" value="ECO:0007669"/>
    <property type="project" value="UniProtKB-SubCell"/>
</dbReference>
<dbReference type="OMA" id="FSVYCVY"/>
<organism evidence="9 10">
    <name type="scientific">Uncinula necator</name>
    <name type="common">Grape powdery mildew</name>
    <dbReference type="NCBI Taxonomy" id="52586"/>
    <lineage>
        <taxon>Eukaryota</taxon>
        <taxon>Fungi</taxon>
        <taxon>Dikarya</taxon>
        <taxon>Ascomycota</taxon>
        <taxon>Pezizomycotina</taxon>
        <taxon>Leotiomycetes</taxon>
        <taxon>Erysiphales</taxon>
        <taxon>Erysiphaceae</taxon>
        <taxon>Erysiphe</taxon>
    </lineage>
</organism>
<keyword evidence="2 6" id="KW-0812">Transmembrane</keyword>
<evidence type="ECO:0000313" key="10">
    <source>
        <dbReference type="Proteomes" id="UP000030854"/>
    </source>
</evidence>
<dbReference type="Proteomes" id="UP000030854">
    <property type="component" value="Unassembled WGS sequence"/>
</dbReference>
<feature type="region of interest" description="Disordered" evidence="5">
    <location>
        <begin position="62"/>
        <end position="86"/>
    </location>
</feature>
<dbReference type="InterPro" id="IPR025969">
    <property type="entry name" value="ABA_GPCR_dom"/>
</dbReference>
<feature type="transmembrane region" description="Helical" evidence="6">
    <location>
        <begin position="214"/>
        <end position="235"/>
    </location>
</feature>
<keyword evidence="10" id="KW-1185">Reference proteome</keyword>
<keyword evidence="4 6" id="KW-0472">Membrane</keyword>
<dbReference type="InterPro" id="IPR022535">
    <property type="entry name" value="Golgi_pH-regulator_cons_dom"/>
</dbReference>
<protein>
    <submittedName>
        <fullName evidence="9">Putative g protein-coupled receptor protein</fullName>
    </submittedName>
</protein>
<evidence type="ECO:0000256" key="2">
    <source>
        <dbReference type="ARBA" id="ARBA00022692"/>
    </source>
</evidence>
<evidence type="ECO:0000259" key="8">
    <source>
        <dbReference type="Pfam" id="PF12537"/>
    </source>
</evidence>
<name>A0A0B1PE94_UNCNE</name>
<dbReference type="PANTHER" id="PTHR15948:SF0">
    <property type="entry name" value="GOLGI PH REGULATOR A-RELATED"/>
    <property type="match status" value="1"/>
</dbReference>
<comment type="caution">
    <text evidence="9">The sequence shown here is derived from an EMBL/GenBank/DDBJ whole genome shotgun (WGS) entry which is preliminary data.</text>
</comment>
<feature type="transmembrane region" description="Helical" evidence="6">
    <location>
        <begin position="20"/>
        <end position="44"/>
    </location>
</feature>
<evidence type="ECO:0000313" key="9">
    <source>
        <dbReference type="EMBL" id="KHJ34949.1"/>
    </source>
</evidence>
<gene>
    <name evidence="9" type="ORF">EV44_g1213</name>
</gene>
<accession>A0A0B1PE94</accession>
<feature type="transmembrane region" description="Helical" evidence="6">
    <location>
        <begin position="131"/>
        <end position="149"/>
    </location>
</feature>
<feature type="domain" description="Golgi pH regulator conserved" evidence="8">
    <location>
        <begin position="205"/>
        <end position="271"/>
    </location>
</feature>
<evidence type="ECO:0000256" key="5">
    <source>
        <dbReference type="SAM" id="MobiDB-lite"/>
    </source>
</evidence>
<dbReference type="Pfam" id="PF12430">
    <property type="entry name" value="ABA_GPCR"/>
    <property type="match status" value="1"/>
</dbReference>
<dbReference type="HOGENOM" id="CLU_039213_0_0_1"/>
<dbReference type="AlphaFoldDB" id="A0A0B1PE94"/>